<feature type="transmembrane region" description="Helical" evidence="6">
    <location>
        <begin position="71"/>
        <end position="89"/>
    </location>
</feature>
<reference evidence="7" key="1">
    <citation type="submission" date="2020-10" db="EMBL/GenBank/DDBJ databases">
        <authorList>
            <person name="Castelo-Branco R."/>
            <person name="Eusebio N."/>
            <person name="Adriana R."/>
            <person name="Vieira A."/>
            <person name="Brugerolle De Fraissinette N."/>
            <person name="Rezende De Castro R."/>
            <person name="Schneider M.P."/>
            <person name="Vasconcelos V."/>
            <person name="Leao P.N."/>
        </authorList>
    </citation>
    <scope>NUCLEOTIDE SEQUENCE</scope>
    <source>
        <strain evidence="7">LEGE 06105</strain>
    </source>
</reference>
<evidence type="ECO:0000256" key="6">
    <source>
        <dbReference type="RuleBase" id="RU363041"/>
    </source>
</evidence>
<feature type="transmembrane region" description="Helical" evidence="6">
    <location>
        <begin position="183"/>
        <end position="204"/>
    </location>
</feature>
<feature type="transmembrane region" description="Helical" evidence="6">
    <location>
        <begin position="238"/>
        <end position="256"/>
    </location>
</feature>
<dbReference type="InterPro" id="IPR002781">
    <property type="entry name" value="TM_pro_TauE-like"/>
</dbReference>
<evidence type="ECO:0000313" key="8">
    <source>
        <dbReference type="Proteomes" id="UP000620559"/>
    </source>
</evidence>
<comment type="subcellular location">
    <subcellularLocation>
        <location evidence="6">Cell membrane</location>
        <topology evidence="6">Multi-pass membrane protein</topology>
    </subcellularLocation>
    <subcellularLocation>
        <location evidence="1">Membrane</location>
        <topology evidence="1">Multi-pass membrane protein</topology>
    </subcellularLocation>
</comment>
<feature type="transmembrane region" description="Helical" evidence="6">
    <location>
        <begin position="210"/>
        <end position="231"/>
    </location>
</feature>
<keyword evidence="3 6" id="KW-0812">Transmembrane</keyword>
<dbReference type="Proteomes" id="UP000620559">
    <property type="component" value="Unassembled WGS sequence"/>
</dbReference>
<evidence type="ECO:0000256" key="3">
    <source>
        <dbReference type="ARBA" id="ARBA00022692"/>
    </source>
</evidence>
<keyword evidence="5 6" id="KW-0472">Membrane</keyword>
<dbReference type="PANTHER" id="PTHR43701">
    <property type="entry name" value="MEMBRANE TRANSPORTER PROTEIN MJ0441-RELATED"/>
    <property type="match status" value="1"/>
</dbReference>
<gene>
    <name evidence="7" type="ORF">IQ247_02585</name>
</gene>
<dbReference type="RefSeq" id="WP_193916739.1">
    <property type="nucleotide sequence ID" value="NZ_JADEWL010000005.1"/>
</dbReference>
<dbReference type="EMBL" id="JADEWL010000005">
    <property type="protein sequence ID" value="MBE9211612.1"/>
    <property type="molecule type" value="Genomic_DNA"/>
</dbReference>
<feature type="transmembrane region" description="Helical" evidence="6">
    <location>
        <begin position="45"/>
        <end position="65"/>
    </location>
</feature>
<keyword evidence="4 6" id="KW-1133">Transmembrane helix</keyword>
<dbReference type="Pfam" id="PF01925">
    <property type="entry name" value="TauE"/>
    <property type="match status" value="1"/>
</dbReference>
<name>A0A8J7JYF9_9CYAN</name>
<dbReference type="PANTHER" id="PTHR43701:SF2">
    <property type="entry name" value="MEMBRANE TRANSPORTER PROTEIN YJNA-RELATED"/>
    <property type="match status" value="1"/>
</dbReference>
<dbReference type="InterPro" id="IPR051598">
    <property type="entry name" value="TSUP/Inactive_protease-like"/>
</dbReference>
<evidence type="ECO:0000313" key="7">
    <source>
        <dbReference type="EMBL" id="MBE9211612.1"/>
    </source>
</evidence>
<feature type="transmembrane region" description="Helical" evidence="6">
    <location>
        <begin position="6"/>
        <end position="33"/>
    </location>
</feature>
<accession>A0A8J7JYF9</accession>
<evidence type="ECO:0000256" key="1">
    <source>
        <dbReference type="ARBA" id="ARBA00004141"/>
    </source>
</evidence>
<comment type="similarity">
    <text evidence="2 6">Belongs to the 4-toluene sulfonate uptake permease (TSUP) (TC 2.A.102) family.</text>
</comment>
<evidence type="ECO:0000256" key="2">
    <source>
        <dbReference type="ARBA" id="ARBA00009142"/>
    </source>
</evidence>
<feature type="transmembrane region" description="Helical" evidence="6">
    <location>
        <begin position="101"/>
        <end position="118"/>
    </location>
</feature>
<keyword evidence="6" id="KW-1003">Cell membrane</keyword>
<feature type="transmembrane region" description="Helical" evidence="6">
    <location>
        <begin position="151"/>
        <end position="176"/>
    </location>
</feature>
<keyword evidence="8" id="KW-1185">Reference proteome</keyword>
<comment type="caution">
    <text evidence="7">The sequence shown here is derived from an EMBL/GenBank/DDBJ whole genome shotgun (WGS) entry which is preliminary data.</text>
</comment>
<dbReference type="GO" id="GO:0005886">
    <property type="term" value="C:plasma membrane"/>
    <property type="evidence" value="ECO:0007669"/>
    <property type="project" value="UniProtKB-SubCell"/>
</dbReference>
<dbReference type="AlphaFoldDB" id="A0A8J7JYF9"/>
<evidence type="ECO:0000256" key="5">
    <source>
        <dbReference type="ARBA" id="ARBA00023136"/>
    </source>
</evidence>
<protein>
    <recommendedName>
        <fullName evidence="6">Probable membrane transporter protein</fullName>
    </recommendedName>
</protein>
<evidence type="ECO:0000256" key="4">
    <source>
        <dbReference type="ARBA" id="ARBA00022989"/>
    </source>
</evidence>
<organism evidence="7 8">
    <name type="scientific">Plectonema cf. radiosum LEGE 06105</name>
    <dbReference type="NCBI Taxonomy" id="945769"/>
    <lineage>
        <taxon>Bacteria</taxon>
        <taxon>Bacillati</taxon>
        <taxon>Cyanobacteriota</taxon>
        <taxon>Cyanophyceae</taxon>
        <taxon>Oscillatoriophycideae</taxon>
        <taxon>Oscillatoriales</taxon>
        <taxon>Microcoleaceae</taxon>
        <taxon>Plectonema</taxon>
    </lineage>
</organism>
<proteinExistence type="inferred from homology"/>
<sequence>MIKLILGTILAICIGITLGLIGGGGSILALPILKYVMGVETKSAVAMTLVIVGVVSLIGVIPHWLKGNVNFKTALLFSPAAMLGAYLGARIASLPIINSTIQLIFFAVMMLVAAFFMIRKSSRISEVKQHHDADEKHHDKYRFFLIPTEGLIVGIVTGFVGVGGGFMIIPALVLLGKTPMKEAVGTSLLIITFKSLAGFAGYFGQVPMDVNIMIIFTIAASLGTIFGAYLTEFIKPKLLEKSFGYFVIAVAVYILIQR</sequence>